<sequence length="71" mass="6853">MTLLPKTLITVATMVTILFTSGCASLSARDRNTITGAGVGAVAGAILTGGSSVGTVGGAAVGGYIGNQVRK</sequence>
<feature type="transmembrane region" description="Helical" evidence="1">
    <location>
        <begin position="40"/>
        <end position="65"/>
    </location>
</feature>
<evidence type="ECO:0000259" key="2">
    <source>
        <dbReference type="Pfam" id="PF05433"/>
    </source>
</evidence>
<proteinExistence type="predicted"/>
<dbReference type="Pfam" id="PF05433">
    <property type="entry name" value="Rick_17kDa_Anti"/>
    <property type="match status" value="1"/>
</dbReference>
<dbReference type="InterPro" id="IPR008816">
    <property type="entry name" value="Gly_zipper_2TM_dom"/>
</dbReference>
<dbReference type="EMBL" id="FN543104">
    <property type="protein sequence ID" value="CBA28914.1"/>
    <property type="molecule type" value="Genomic_DNA"/>
</dbReference>
<reference evidence="3" key="1">
    <citation type="journal article" date="2010" name="Nature">
        <title>The dynamic genome of Hydra.</title>
        <authorList>
            <person name="Chapman J.A."/>
            <person name="Kirkness E.F."/>
            <person name="Simakov O."/>
            <person name="Hampson S.E."/>
            <person name="Mitros T."/>
            <person name="Weinmaier T."/>
            <person name="Rattei T."/>
            <person name="Balasubramanian P.G."/>
            <person name="Borman J."/>
            <person name="Busam D."/>
            <person name="Disbennett K."/>
            <person name="Pfannkoch C."/>
            <person name="Sumin N."/>
            <person name="Sutton G."/>
            <person name="Viswanathan L."/>
            <person name="Walenz B."/>
            <person name="Goodstein D.M."/>
            <person name="Hellsten U."/>
            <person name="Kawashima T."/>
            <person name="Prochnik S.E."/>
            <person name="Putnam N.H."/>
            <person name="Shu S."/>
            <person name="Blumberg B."/>
            <person name="Dana C.E."/>
            <person name="Gee L."/>
            <person name="Kibler D.F."/>
            <person name="Law L."/>
            <person name="Lindgens D."/>
            <person name="Martinez D.E."/>
            <person name="Peng J."/>
            <person name="Wigge P.A."/>
            <person name="Bertulat B."/>
            <person name="Guder C."/>
            <person name="Nakamura Y."/>
            <person name="Ozbek S."/>
            <person name="Watanabe H."/>
            <person name="Khalturin K."/>
            <person name="Hemmrich G."/>
            <person name="Franke A."/>
            <person name="Augustin R."/>
            <person name="Fraune S."/>
            <person name="Hayakawa E."/>
            <person name="Hayakawa S."/>
            <person name="Hirose M."/>
            <person name="Hwang J."/>
            <person name="Ikeo K."/>
            <person name="Nishimiya-Fujisawa C."/>
            <person name="Ogura A."/>
            <person name="Takahashi T."/>
            <person name="Steinmetz P.R."/>
            <person name="Zhang X."/>
            <person name="Aufschnaiter R."/>
            <person name="Eder M.K."/>
            <person name="Gorny A.K."/>
            <person name="Salvenmoser W."/>
            <person name="Heimberg A.M."/>
            <person name="Wheeler B.M."/>
            <person name="Peterson K.J."/>
            <person name="Boettger A."/>
            <person name="Tischler P."/>
            <person name="Wolf A."/>
            <person name="Gojobori T."/>
            <person name="Remington K.A."/>
            <person name="Strausberg R.L."/>
            <person name="Venter J."/>
            <person name="Technau U."/>
            <person name="Hobmayer B."/>
            <person name="Bosch T.C."/>
            <person name="Holstein T.W."/>
            <person name="Fujisawa T."/>
            <person name="Bode H.R."/>
            <person name="David C.N."/>
            <person name="Rokhsar D.S."/>
            <person name="Steele R.E."/>
        </authorList>
    </citation>
    <scope>NUCLEOTIDE SEQUENCE</scope>
</reference>
<keyword evidence="1" id="KW-0812">Transmembrane</keyword>
<name>C9YA01_CURXX</name>
<dbReference type="GO" id="GO:0019867">
    <property type="term" value="C:outer membrane"/>
    <property type="evidence" value="ECO:0007669"/>
    <property type="project" value="InterPro"/>
</dbReference>
<evidence type="ECO:0000313" key="3">
    <source>
        <dbReference type="EMBL" id="CBA28914.1"/>
    </source>
</evidence>
<dbReference type="PROSITE" id="PS51257">
    <property type="entry name" value="PROKAR_LIPOPROTEIN"/>
    <property type="match status" value="1"/>
</dbReference>
<gene>
    <name evidence="3" type="ORF">Csp_A09520</name>
</gene>
<accession>C9YA01</accession>
<feature type="domain" description="Glycine zipper 2TM" evidence="2">
    <location>
        <begin position="33"/>
        <end position="69"/>
    </location>
</feature>
<keyword evidence="1" id="KW-1133">Transmembrane helix</keyword>
<dbReference type="AlphaFoldDB" id="C9YA01"/>
<organism evidence="3">
    <name type="scientific">Curvibacter symbiont subsp. Hydra magnipapillata</name>
    <dbReference type="NCBI Taxonomy" id="667019"/>
    <lineage>
        <taxon>Bacteria</taxon>
        <taxon>Pseudomonadati</taxon>
        <taxon>Pseudomonadota</taxon>
        <taxon>Betaproteobacteria</taxon>
        <taxon>Burkholderiales</taxon>
        <taxon>Comamonadaceae</taxon>
        <taxon>Curvibacter</taxon>
    </lineage>
</organism>
<evidence type="ECO:0000256" key="1">
    <source>
        <dbReference type="SAM" id="Phobius"/>
    </source>
</evidence>
<protein>
    <recommendedName>
        <fullName evidence="2">Glycine zipper 2TM domain-containing protein</fullName>
    </recommendedName>
</protein>
<keyword evidence="1" id="KW-0472">Membrane</keyword>